<dbReference type="InterPro" id="IPR015422">
    <property type="entry name" value="PyrdxlP-dep_Trfase_small"/>
</dbReference>
<comment type="caution">
    <text evidence="5">The sequence shown here is derived from an EMBL/GenBank/DDBJ whole genome shotgun (WGS) entry which is preliminary data.</text>
</comment>
<keyword evidence="6" id="KW-1185">Reference proteome</keyword>
<comment type="cofactor">
    <cofactor evidence="1">
        <name>pyridoxal 5'-phosphate</name>
        <dbReference type="ChEBI" id="CHEBI:597326"/>
    </cofactor>
</comment>
<dbReference type="InterPro" id="IPR015421">
    <property type="entry name" value="PyrdxlP-dep_Trfase_major"/>
</dbReference>
<organism evidence="5 6">
    <name type="scientific">Oceanomicrobium pacificus</name>
    <dbReference type="NCBI Taxonomy" id="2692916"/>
    <lineage>
        <taxon>Bacteria</taxon>
        <taxon>Pseudomonadati</taxon>
        <taxon>Pseudomonadota</taxon>
        <taxon>Alphaproteobacteria</taxon>
        <taxon>Rhodobacterales</taxon>
        <taxon>Paracoccaceae</taxon>
        <taxon>Oceanomicrobium</taxon>
    </lineage>
</organism>
<dbReference type="AlphaFoldDB" id="A0A6B0TJZ4"/>
<sequence>MQNPARFSDLPEYAFPRLRALLAPIPPGGPELAMSIGEPKHPFPDFVPDLIAQHSADFGVYPSNEGLPELREAIADWLVRRYGVTLDPERQILSLNGTREGLFNAGIALCPEAKSGARPVVLMPNPFYQCYAVAAAAVGAEPVFVPATEETGFLPDFDAVPRALLDRTALVYMCSPSNPQGAVADRAYWRNLLALAERHDFRVVADECYSEIYRTTDPDAAPDGALAALADMGGDPERLVVFHSLSKRSNLPGLRSGFAAGGPGAIAEMRRLRAYSGAPVPNALQRVSAAVWAEETHVAANRALYREKFDLADRILGNMPGYKSPQAGFFLWLNVGDGEAATVRLWRETGIRVLPGAYLSRPADPVLGGSHPGAQYIRVALVAAAQDVERGLLALRDCLYGSVE</sequence>
<protein>
    <submittedName>
        <fullName evidence="5">Aminotransferase class I/II-fold pyridoxal phosphate-dependent enzyme</fullName>
    </submittedName>
</protein>
<evidence type="ECO:0000256" key="1">
    <source>
        <dbReference type="ARBA" id="ARBA00001933"/>
    </source>
</evidence>
<dbReference type="Proteomes" id="UP000436016">
    <property type="component" value="Unassembled WGS sequence"/>
</dbReference>
<dbReference type="GO" id="GO:0008483">
    <property type="term" value="F:transaminase activity"/>
    <property type="evidence" value="ECO:0007669"/>
    <property type="project" value="UniProtKB-KW"/>
</dbReference>
<dbReference type="RefSeq" id="WP_160852552.1">
    <property type="nucleotide sequence ID" value="NZ_WUWG01000001.1"/>
</dbReference>
<name>A0A6B0TJZ4_9RHOB</name>
<keyword evidence="2 5" id="KW-0032">Aminotransferase</keyword>
<evidence type="ECO:0000259" key="4">
    <source>
        <dbReference type="Pfam" id="PF00155"/>
    </source>
</evidence>
<evidence type="ECO:0000313" key="6">
    <source>
        <dbReference type="Proteomes" id="UP000436016"/>
    </source>
</evidence>
<dbReference type="GO" id="GO:0030170">
    <property type="term" value="F:pyridoxal phosphate binding"/>
    <property type="evidence" value="ECO:0007669"/>
    <property type="project" value="InterPro"/>
</dbReference>
<dbReference type="EMBL" id="WUWG01000001">
    <property type="protein sequence ID" value="MXU64820.1"/>
    <property type="molecule type" value="Genomic_DNA"/>
</dbReference>
<dbReference type="InterPro" id="IPR015424">
    <property type="entry name" value="PyrdxlP-dep_Trfase"/>
</dbReference>
<evidence type="ECO:0000256" key="2">
    <source>
        <dbReference type="ARBA" id="ARBA00022576"/>
    </source>
</evidence>
<dbReference type="PANTHER" id="PTHR42832:SF3">
    <property type="entry name" value="L-GLUTAMINE--4-(METHYLSULFANYL)-2-OXOBUTANOATE AMINOTRANSFERASE"/>
    <property type="match status" value="1"/>
</dbReference>
<dbReference type="Gene3D" id="3.90.1150.10">
    <property type="entry name" value="Aspartate Aminotransferase, domain 1"/>
    <property type="match status" value="1"/>
</dbReference>
<accession>A0A6B0TJZ4</accession>
<keyword evidence="3 5" id="KW-0808">Transferase</keyword>
<evidence type="ECO:0000256" key="3">
    <source>
        <dbReference type="ARBA" id="ARBA00022679"/>
    </source>
</evidence>
<feature type="domain" description="Aminotransferase class I/classII large" evidence="4">
    <location>
        <begin position="34"/>
        <end position="360"/>
    </location>
</feature>
<dbReference type="CDD" id="cd00609">
    <property type="entry name" value="AAT_like"/>
    <property type="match status" value="1"/>
</dbReference>
<dbReference type="SUPFAM" id="SSF53383">
    <property type="entry name" value="PLP-dependent transferases"/>
    <property type="match status" value="1"/>
</dbReference>
<evidence type="ECO:0000313" key="5">
    <source>
        <dbReference type="EMBL" id="MXU64820.1"/>
    </source>
</evidence>
<dbReference type="InterPro" id="IPR050881">
    <property type="entry name" value="LL-DAP_aminotransferase"/>
</dbReference>
<proteinExistence type="predicted"/>
<reference evidence="5 6" key="1">
    <citation type="submission" date="2019-12" db="EMBL/GenBank/DDBJ databases">
        <title>Strain KN286 was isolated from seawater, which was collected from Caroline Seamount in the tropical western Pacific.</title>
        <authorList>
            <person name="Wang Q."/>
        </authorList>
    </citation>
    <scope>NUCLEOTIDE SEQUENCE [LARGE SCALE GENOMIC DNA]</scope>
    <source>
        <strain evidence="5 6">KN286</strain>
    </source>
</reference>
<dbReference type="Pfam" id="PF00155">
    <property type="entry name" value="Aminotran_1_2"/>
    <property type="match status" value="1"/>
</dbReference>
<dbReference type="PANTHER" id="PTHR42832">
    <property type="entry name" value="AMINO ACID AMINOTRANSFERASE"/>
    <property type="match status" value="1"/>
</dbReference>
<dbReference type="InterPro" id="IPR004839">
    <property type="entry name" value="Aminotransferase_I/II_large"/>
</dbReference>
<dbReference type="Gene3D" id="3.40.640.10">
    <property type="entry name" value="Type I PLP-dependent aspartate aminotransferase-like (Major domain)"/>
    <property type="match status" value="1"/>
</dbReference>
<gene>
    <name evidence="5" type="ORF">GSH16_05140</name>
</gene>